<dbReference type="KEGG" id="smao:CAG99_22945"/>
<evidence type="ECO:0000313" key="3">
    <source>
        <dbReference type="Proteomes" id="UP000194218"/>
    </source>
</evidence>
<keyword evidence="3" id="KW-1185">Reference proteome</keyword>
<dbReference type="EMBL" id="CP021121">
    <property type="protein sequence ID" value="ARQ71306.1"/>
    <property type="molecule type" value="Genomic_DNA"/>
</dbReference>
<dbReference type="Proteomes" id="UP000194218">
    <property type="component" value="Chromosome"/>
</dbReference>
<name>A0A1W7D2S1_9ACTN</name>
<gene>
    <name evidence="2" type="ORF">CAG99_22945</name>
</gene>
<feature type="compositionally biased region" description="Low complexity" evidence="1">
    <location>
        <begin position="52"/>
        <end position="70"/>
    </location>
</feature>
<feature type="region of interest" description="Disordered" evidence="1">
    <location>
        <begin position="19"/>
        <end position="85"/>
    </location>
</feature>
<dbReference type="AlphaFoldDB" id="A0A1W7D2S1"/>
<reference evidence="2 3" key="1">
    <citation type="submission" date="2017-05" db="EMBL/GenBank/DDBJ databases">
        <title>Complete genome sequence of Streptomyces sp. SCSIO 03032 revealed the diverse biosynthetic pathways for its bioactive secondary metabolites.</title>
        <authorList>
            <person name="Ma L."/>
            <person name="Zhu Y."/>
            <person name="Zhang W."/>
            <person name="Zhang G."/>
            <person name="Tian X."/>
            <person name="Zhang S."/>
            <person name="Zhang C."/>
        </authorList>
    </citation>
    <scope>NUCLEOTIDE SEQUENCE [LARGE SCALE GENOMIC DNA]</scope>
    <source>
        <strain evidence="2 3">SCSIO 03032</strain>
    </source>
</reference>
<proteinExistence type="predicted"/>
<evidence type="ECO:0000256" key="1">
    <source>
        <dbReference type="SAM" id="MobiDB-lite"/>
    </source>
</evidence>
<sequence length="85" mass="9107">MRMRPFGPVVTNAIGEWAATAARARTRARERPVARRRAKRSRAGGGRRPQTARAGAGVAAPEAAGLPAATGHRRPLTWPGSQPMW</sequence>
<evidence type="ECO:0000313" key="2">
    <source>
        <dbReference type="EMBL" id="ARQ71306.1"/>
    </source>
</evidence>
<organism evidence="2 3">
    <name type="scientific">Streptomyces marincola</name>
    <dbReference type="NCBI Taxonomy" id="2878388"/>
    <lineage>
        <taxon>Bacteria</taxon>
        <taxon>Bacillati</taxon>
        <taxon>Actinomycetota</taxon>
        <taxon>Actinomycetes</taxon>
        <taxon>Kitasatosporales</taxon>
        <taxon>Streptomycetaceae</taxon>
        <taxon>Streptomyces</taxon>
    </lineage>
</organism>
<accession>A0A1W7D2S1</accession>
<protein>
    <submittedName>
        <fullName evidence="2">Uncharacterized protein</fullName>
    </submittedName>
</protein>